<dbReference type="InterPro" id="IPR050951">
    <property type="entry name" value="Retrovirus_Pol_polyprotein"/>
</dbReference>
<keyword evidence="12" id="KW-0239">DNA-directed DNA polymerase</keyword>
<keyword evidence="4" id="KW-0540">Nuclease</keyword>
<dbReference type="InterPro" id="IPR056924">
    <property type="entry name" value="SH3_Tf2-1"/>
</dbReference>
<organism evidence="16 17">
    <name type="scientific">Paspalum notatum var. saurae</name>
    <dbReference type="NCBI Taxonomy" id="547442"/>
    <lineage>
        <taxon>Eukaryota</taxon>
        <taxon>Viridiplantae</taxon>
        <taxon>Streptophyta</taxon>
        <taxon>Embryophyta</taxon>
        <taxon>Tracheophyta</taxon>
        <taxon>Spermatophyta</taxon>
        <taxon>Magnoliopsida</taxon>
        <taxon>Liliopsida</taxon>
        <taxon>Poales</taxon>
        <taxon>Poaceae</taxon>
        <taxon>PACMAD clade</taxon>
        <taxon>Panicoideae</taxon>
        <taxon>Andropogonodae</taxon>
        <taxon>Paspaleae</taxon>
        <taxon>Paspalinae</taxon>
        <taxon>Paspalum</taxon>
    </lineage>
</organism>
<evidence type="ECO:0000256" key="14">
    <source>
        <dbReference type="ARBA" id="ARBA00023172"/>
    </source>
</evidence>
<dbReference type="Pfam" id="PF17921">
    <property type="entry name" value="Integrase_H2C2"/>
    <property type="match status" value="1"/>
</dbReference>
<dbReference type="GO" id="GO:0015074">
    <property type="term" value="P:DNA integration"/>
    <property type="evidence" value="ECO:0007669"/>
    <property type="project" value="UniProtKB-KW"/>
</dbReference>
<keyword evidence="13" id="KW-0238">DNA-binding</keyword>
<dbReference type="EMBL" id="CP144748">
    <property type="protein sequence ID" value="WVZ70475.1"/>
    <property type="molecule type" value="Genomic_DNA"/>
</dbReference>
<dbReference type="PANTHER" id="PTHR37984:SF5">
    <property type="entry name" value="PROTEIN NYNRIN-LIKE"/>
    <property type="match status" value="1"/>
</dbReference>
<keyword evidence="2" id="KW-0808">Transferase</keyword>
<keyword evidence="7" id="KW-0255">Endonuclease</keyword>
<evidence type="ECO:0000256" key="12">
    <source>
        <dbReference type="ARBA" id="ARBA00022932"/>
    </source>
</evidence>
<dbReference type="InterPro" id="IPR043502">
    <property type="entry name" value="DNA/RNA_pol_sf"/>
</dbReference>
<evidence type="ECO:0000256" key="7">
    <source>
        <dbReference type="ARBA" id="ARBA00022759"/>
    </source>
</evidence>
<evidence type="ECO:0000256" key="3">
    <source>
        <dbReference type="ARBA" id="ARBA00022695"/>
    </source>
</evidence>
<evidence type="ECO:0000256" key="6">
    <source>
        <dbReference type="ARBA" id="ARBA00022750"/>
    </source>
</evidence>
<evidence type="ECO:0000256" key="2">
    <source>
        <dbReference type="ARBA" id="ARBA00022679"/>
    </source>
</evidence>
<dbReference type="InterPro" id="IPR041588">
    <property type="entry name" value="Integrase_H2C2"/>
</dbReference>
<evidence type="ECO:0000256" key="1">
    <source>
        <dbReference type="ARBA" id="ARBA00022670"/>
    </source>
</evidence>
<keyword evidence="9" id="KW-0460">Magnesium</keyword>
<evidence type="ECO:0000256" key="5">
    <source>
        <dbReference type="ARBA" id="ARBA00022723"/>
    </source>
</evidence>
<keyword evidence="5" id="KW-0479">Metal-binding</keyword>
<keyword evidence="1" id="KW-0645">Protease</keyword>
<dbReference type="GO" id="GO:0004190">
    <property type="term" value="F:aspartic-type endopeptidase activity"/>
    <property type="evidence" value="ECO:0007669"/>
    <property type="project" value="UniProtKB-KW"/>
</dbReference>
<dbReference type="InterPro" id="IPR036397">
    <property type="entry name" value="RNaseH_sf"/>
</dbReference>
<dbReference type="InterPro" id="IPR012337">
    <property type="entry name" value="RNaseH-like_sf"/>
</dbReference>
<keyword evidence="17" id="KW-1185">Reference proteome</keyword>
<dbReference type="GO" id="GO:0003887">
    <property type="term" value="F:DNA-directed DNA polymerase activity"/>
    <property type="evidence" value="ECO:0007669"/>
    <property type="project" value="UniProtKB-KW"/>
</dbReference>
<reference evidence="16 17" key="1">
    <citation type="submission" date="2024-02" db="EMBL/GenBank/DDBJ databases">
        <title>High-quality chromosome-scale genome assembly of Pensacola bahiagrass (Paspalum notatum Flugge var. saurae).</title>
        <authorList>
            <person name="Vega J.M."/>
            <person name="Podio M."/>
            <person name="Orjuela J."/>
            <person name="Siena L.A."/>
            <person name="Pessino S.C."/>
            <person name="Combes M.C."/>
            <person name="Mariac C."/>
            <person name="Albertini E."/>
            <person name="Pupilli F."/>
            <person name="Ortiz J.P.A."/>
            <person name="Leblanc O."/>
        </authorList>
    </citation>
    <scope>NUCLEOTIDE SEQUENCE [LARGE SCALE GENOMIC DNA]</scope>
    <source>
        <strain evidence="16">R1</strain>
        <tissue evidence="16">Leaf</tissue>
    </source>
</reference>
<dbReference type="InterPro" id="IPR041373">
    <property type="entry name" value="RT_RNaseH"/>
</dbReference>
<dbReference type="Gene3D" id="1.10.340.70">
    <property type="match status" value="1"/>
</dbReference>
<dbReference type="PROSITE" id="PS50994">
    <property type="entry name" value="INTEGRASE"/>
    <property type="match status" value="1"/>
</dbReference>
<dbReference type="Proteomes" id="UP001341281">
    <property type="component" value="Chromosome 04"/>
</dbReference>
<dbReference type="GO" id="GO:0006508">
    <property type="term" value="P:proteolysis"/>
    <property type="evidence" value="ECO:0007669"/>
    <property type="project" value="UniProtKB-KW"/>
</dbReference>
<evidence type="ECO:0000256" key="10">
    <source>
        <dbReference type="ARBA" id="ARBA00022908"/>
    </source>
</evidence>
<dbReference type="GO" id="GO:0006310">
    <property type="term" value="P:DNA recombination"/>
    <property type="evidence" value="ECO:0007669"/>
    <property type="project" value="UniProtKB-KW"/>
</dbReference>
<evidence type="ECO:0000256" key="8">
    <source>
        <dbReference type="ARBA" id="ARBA00022801"/>
    </source>
</evidence>
<gene>
    <name evidence="16" type="ORF">U9M48_019140</name>
</gene>
<keyword evidence="11" id="KW-0695">RNA-directed DNA polymerase</keyword>
<keyword evidence="8" id="KW-0378">Hydrolase</keyword>
<dbReference type="Gene3D" id="3.30.420.10">
    <property type="entry name" value="Ribonuclease H-like superfamily/Ribonuclease H"/>
    <property type="match status" value="1"/>
</dbReference>
<dbReference type="Pfam" id="PF24626">
    <property type="entry name" value="SH3_Tf2-1"/>
    <property type="match status" value="1"/>
</dbReference>
<evidence type="ECO:0000256" key="11">
    <source>
        <dbReference type="ARBA" id="ARBA00022918"/>
    </source>
</evidence>
<dbReference type="InterPro" id="IPR001584">
    <property type="entry name" value="Integrase_cat-core"/>
</dbReference>
<keyword evidence="3" id="KW-0548">Nucleotidyltransferase</keyword>
<proteinExistence type="predicted"/>
<evidence type="ECO:0000313" key="16">
    <source>
        <dbReference type="EMBL" id="WVZ70475.1"/>
    </source>
</evidence>
<dbReference type="Pfam" id="PF17917">
    <property type="entry name" value="RT_RNaseH"/>
    <property type="match status" value="1"/>
</dbReference>
<dbReference type="AlphaFoldDB" id="A0AAQ3TDB5"/>
<dbReference type="GO" id="GO:0046872">
    <property type="term" value="F:metal ion binding"/>
    <property type="evidence" value="ECO:0007669"/>
    <property type="project" value="UniProtKB-KW"/>
</dbReference>
<keyword evidence="10" id="KW-0229">DNA integration</keyword>
<dbReference type="SUPFAM" id="SSF56672">
    <property type="entry name" value="DNA/RNA polymerases"/>
    <property type="match status" value="1"/>
</dbReference>
<evidence type="ECO:0000259" key="15">
    <source>
        <dbReference type="PROSITE" id="PS50994"/>
    </source>
</evidence>
<feature type="domain" description="Integrase catalytic" evidence="15">
    <location>
        <begin position="280"/>
        <end position="443"/>
    </location>
</feature>
<keyword evidence="14" id="KW-0233">DNA recombination</keyword>
<dbReference type="SUPFAM" id="SSF53098">
    <property type="entry name" value="Ribonuclease H-like"/>
    <property type="match status" value="1"/>
</dbReference>
<evidence type="ECO:0000256" key="13">
    <source>
        <dbReference type="ARBA" id="ARBA00023125"/>
    </source>
</evidence>
<evidence type="ECO:0000256" key="9">
    <source>
        <dbReference type="ARBA" id="ARBA00022842"/>
    </source>
</evidence>
<keyword evidence="6" id="KW-0064">Aspartyl protease</keyword>
<sequence>MEVLIDPPQAGVNAIDATALENIRVVSEFPDVFPDSLPVDVSLSESLRGVEKEEGKVIAYASRQLRDHEKNYPTHDLELAAVVHALKTELNMRQRRWLELIKDYDLEIHYHPGKANVVADALSRKNQISLLWARELPDELVIEFDRLSLGFLNNTEGTVSMEFEPTLEQEIREGQLNDEKIKEIKELLKLDKAPGFRVDADGIVWHGDRICVPNIKSIRDLILKEAHETAYSIHPGSEKMYQDLKQKFWWHGMKREVAEYVALCDRVKVEHQKPAGLLQPLKIPKWKWEEIGMDFIVGLPRTQSGFDSIWVVVDRLTKVAHFIPIKTTYSGAKLAELYMSRIVCLHGVPKKIVSDRGTQFISHFWKRLHESMGTKLNFSSAYHPQTDGQTERTNQILEDMLRACAIQYGASWDKSLPYAEFSYNNSYQASIKMSPFQALYGRRCRTPLHWDQPGEKQLFGPKIIEDAERQVRMIRENLRIAQTRQKSYADNRRRDLEFAVGDYVYLKVSPIRGLRRFKVKGKLAPRYIGPFKIVDRKGEVAYQLELPDRLSGVHNVFHISQLKKCLRVPEEQLQEDELNVQDDLTYTEYPVQILETAERTTRNRVIKMCKVKWSHHTAEEATWEREDDLRTDYPELFASQS</sequence>
<dbReference type="FunFam" id="3.30.420.10:FF:000032">
    <property type="entry name" value="Retrovirus-related Pol polyprotein from transposon 297-like Protein"/>
    <property type="match status" value="1"/>
</dbReference>
<dbReference type="CDD" id="cd09274">
    <property type="entry name" value="RNase_HI_RT_Ty3"/>
    <property type="match status" value="1"/>
</dbReference>
<dbReference type="GO" id="GO:0003677">
    <property type="term" value="F:DNA binding"/>
    <property type="evidence" value="ECO:0007669"/>
    <property type="project" value="UniProtKB-KW"/>
</dbReference>
<name>A0AAQ3TDB5_PASNO</name>
<accession>A0AAQ3TDB5</accession>
<dbReference type="GO" id="GO:0003964">
    <property type="term" value="F:RNA-directed DNA polymerase activity"/>
    <property type="evidence" value="ECO:0007669"/>
    <property type="project" value="UniProtKB-KW"/>
</dbReference>
<dbReference type="GO" id="GO:0004519">
    <property type="term" value="F:endonuclease activity"/>
    <property type="evidence" value="ECO:0007669"/>
    <property type="project" value="UniProtKB-KW"/>
</dbReference>
<dbReference type="PANTHER" id="PTHR37984">
    <property type="entry name" value="PROTEIN CBG26694"/>
    <property type="match status" value="1"/>
</dbReference>
<evidence type="ECO:0000256" key="4">
    <source>
        <dbReference type="ARBA" id="ARBA00022722"/>
    </source>
</evidence>
<evidence type="ECO:0000313" key="17">
    <source>
        <dbReference type="Proteomes" id="UP001341281"/>
    </source>
</evidence>
<protein>
    <recommendedName>
        <fullName evidence="15">Integrase catalytic domain-containing protein</fullName>
    </recommendedName>
</protein>